<dbReference type="EMBL" id="CAJEWN010000097">
    <property type="protein sequence ID" value="CAD2163353.1"/>
    <property type="molecule type" value="Genomic_DNA"/>
</dbReference>
<reference evidence="1 2" key="1">
    <citation type="submission" date="2020-08" db="EMBL/GenBank/DDBJ databases">
        <authorList>
            <person name="Koutsovoulos G."/>
            <person name="Danchin GJ E."/>
        </authorList>
    </citation>
    <scope>NUCLEOTIDE SEQUENCE [LARGE SCALE GENOMIC DNA]</scope>
</reference>
<protein>
    <submittedName>
        <fullName evidence="1">Uncharacterized protein</fullName>
    </submittedName>
</protein>
<evidence type="ECO:0000313" key="1">
    <source>
        <dbReference type="EMBL" id="CAD2163353.1"/>
    </source>
</evidence>
<organism evidence="1 2">
    <name type="scientific">Meloidogyne enterolobii</name>
    <name type="common">Root-knot nematode worm</name>
    <name type="synonym">Meloidogyne mayaguensis</name>
    <dbReference type="NCBI Taxonomy" id="390850"/>
    <lineage>
        <taxon>Eukaryota</taxon>
        <taxon>Metazoa</taxon>
        <taxon>Ecdysozoa</taxon>
        <taxon>Nematoda</taxon>
        <taxon>Chromadorea</taxon>
        <taxon>Rhabditida</taxon>
        <taxon>Tylenchina</taxon>
        <taxon>Tylenchomorpha</taxon>
        <taxon>Tylenchoidea</taxon>
        <taxon>Meloidogynidae</taxon>
        <taxon>Meloidogyninae</taxon>
        <taxon>Meloidogyne</taxon>
    </lineage>
</organism>
<name>A0A6V7UQJ3_MELEN</name>
<dbReference type="Proteomes" id="UP000580250">
    <property type="component" value="Unassembled WGS sequence"/>
</dbReference>
<accession>A0A6V7UQJ3</accession>
<dbReference type="AlphaFoldDB" id="A0A6V7UQJ3"/>
<comment type="caution">
    <text evidence="1">The sequence shown here is derived from an EMBL/GenBank/DDBJ whole genome shotgun (WGS) entry which is preliminary data.</text>
</comment>
<proteinExistence type="predicted"/>
<evidence type="ECO:0000313" key="2">
    <source>
        <dbReference type="Proteomes" id="UP000580250"/>
    </source>
</evidence>
<sequence length="222" mass="25991">MIIARCWLEKLFKCVFSCAYFDRNIFNPEMIDILFDNDKTIPLKFQLQQANLYANNKIFENVLIFCLDHLSVSESLNVDFKDVNITGEHTNILLNILINGGSKFPKICFEFVKLTKLYELLIKYIQTTSKDCSKIVPDIRLKSLTKINFKLSERAEEIKKSNDLKSTSYLITNIYNPKTKFYLYIEEPKKVGDSHTLRIIKEYKLMDFDRVKQLGAIAIYLL</sequence>
<gene>
    <name evidence="1" type="ORF">MENT_LOCUS15956</name>
</gene>